<dbReference type="RefSeq" id="WP_141449798.1">
    <property type="nucleotide sequence ID" value="NZ_CP041217.1"/>
</dbReference>
<name>A0A4Y6V3R8_SACBS</name>
<dbReference type="InterPro" id="IPR003587">
    <property type="entry name" value="Hint_dom_N"/>
</dbReference>
<evidence type="ECO:0000313" key="2">
    <source>
        <dbReference type="EMBL" id="QDH23261.1"/>
    </source>
</evidence>
<dbReference type="Gene3D" id="2.170.16.10">
    <property type="entry name" value="Hedgehog/Intein (Hint) domain"/>
    <property type="match status" value="1"/>
</dbReference>
<dbReference type="SUPFAM" id="SSF51294">
    <property type="entry name" value="Hedgehog/intein (Hint) domain"/>
    <property type="match status" value="1"/>
</dbReference>
<evidence type="ECO:0000259" key="1">
    <source>
        <dbReference type="SMART" id="SM00306"/>
    </source>
</evidence>
<dbReference type="AlphaFoldDB" id="A0A4Y6V3R8"/>
<protein>
    <recommendedName>
        <fullName evidence="1">Hint domain-containing protein</fullName>
    </recommendedName>
</protein>
<dbReference type="GO" id="GO:0016539">
    <property type="term" value="P:intein-mediated protein splicing"/>
    <property type="evidence" value="ECO:0007669"/>
    <property type="project" value="InterPro"/>
</dbReference>
<dbReference type="Proteomes" id="UP000316968">
    <property type="component" value="Chromosome"/>
</dbReference>
<proteinExistence type="predicted"/>
<evidence type="ECO:0000313" key="3">
    <source>
        <dbReference type="Proteomes" id="UP000316968"/>
    </source>
</evidence>
<feature type="domain" description="Hint" evidence="1">
    <location>
        <begin position="400"/>
        <end position="489"/>
    </location>
</feature>
<sequence length="541" mass="61409">MYGFLPELHNKVLNQIDPKTGMLELDFSDDEHYHFFLEQIGGLESFEQKHAHLLPVLQELRTTPLLRASKLSEYGFHEGPDDKMAIQNLLFQPAAQTASGWTAGADPKGLTLAEITADYIERKDRISVVSYLYDVTSGELLHTTADEVEHSRQYNGKIQADYPNYLEDTPRQFMIHSTFYCSASASARDEVAAPRLNAYVTKNTGFTLQGNTNIIKSFTLNDPVIRPDHLNDPNHKEVKISYIREGSIPDYDYTNDDQPFVDGDHTRILVRVPFSVTVEAADKWWIKGMDESYGYRMWLKNMINGTVNFYGDPDAIIQHKDAFDDQNRCIRMTFTFPQSWNNILDFSKVGYQAYTDVDFYSSFAVLMSGPYDLPVGISVKSDGKDYDPLNIQSAKIFIQWGCVARETKIAMADGTFKRADEVRIGDDVRDMNDAAVTVRKVLTGPEAKLYRLSTDSYSVRVTPDHIMCTEHGLLRAIEVIPGMRLHTVDGLQTVTKTGWSDYGDTVYNFEFDTETVMIGSGFLMGDSMLQNRTKELDIHEH</sequence>
<dbReference type="KEGG" id="saca:FFV09_21785"/>
<dbReference type="CDD" id="cd00081">
    <property type="entry name" value="Hint"/>
    <property type="match status" value="1"/>
</dbReference>
<dbReference type="SMART" id="SM00306">
    <property type="entry name" value="HintN"/>
    <property type="match status" value="1"/>
</dbReference>
<gene>
    <name evidence="2" type="ORF">FFV09_21785</name>
</gene>
<accession>A0A4Y6V3R8</accession>
<dbReference type="PROSITE" id="PS50817">
    <property type="entry name" value="INTEIN_N_TER"/>
    <property type="match status" value="1"/>
</dbReference>
<dbReference type="InterPro" id="IPR036844">
    <property type="entry name" value="Hint_dom_sf"/>
</dbReference>
<dbReference type="EMBL" id="CP041217">
    <property type="protein sequence ID" value="QDH23261.1"/>
    <property type="molecule type" value="Genomic_DNA"/>
</dbReference>
<organism evidence="2 3">
    <name type="scientific">Saccharibacillus brassicae</name>
    <dbReference type="NCBI Taxonomy" id="2583377"/>
    <lineage>
        <taxon>Bacteria</taxon>
        <taxon>Bacillati</taxon>
        <taxon>Bacillota</taxon>
        <taxon>Bacilli</taxon>
        <taxon>Bacillales</taxon>
        <taxon>Paenibacillaceae</taxon>
        <taxon>Saccharibacillus</taxon>
    </lineage>
</organism>
<keyword evidence="3" id="KW-1185">Reference proteome</keyword>
<reference evidence="2 3" key="1">
    <citation type="submission" date="2019-06" db="EMBL/GenBank/DDBJ databases">
        <title>Saccharibacillus brassicae sp. nov., an endophytic bacterium isolated from Chinese cabbage seeds (Brassica pekinensis).</title>
        <authorList>
            <person name="Jiang L."/>
            <person name="Lee J."/>
            <person name="Kim S.W."/>
        </authorList>
    </citation>
    <scope>NUCLEOTIDE SEQUENCE [LARGE SCALE GENOMIC DNA]</scope>
    <source>
        <strain evidence="3">KCTC 43072 / ATSA2</strain>
    </source>
</reference>
<dbReference type="OrthoDB" id="2082422at2"/>
<dbReference type="InterPro" id="IPR006141">
    <property type="entry name" value="Intein_N"/>
</dbReference>